<sequence length="627" mass="68580">MPDQMSEPVIIIGAGLAGLVAAYELTRQNIPVTIVDQENEHNLGGQAFWSLGGIFCVNSSMQRRYGVRDSHALALADWMNTAQFDRVPGQKQPEFSSDADSGKAISESDSSTDEDGNKNKDQDPGKVDDQDYWAHQWAEAFVDFATHKMERYLNDMGVKFLTVGWAEKGAGRADGHGNSVPRFHLTWGTGPEIVKAFAEPVVQAASTSTSIGTREANQQHQARQPLVTFHYRHRVDELILDETSGAAIGVRGQILEPTDLARGMASSRTSIDSFSLRGRAVVIATGGIGGNIDAVKRNWPTTRLGPKIPASFVVGVPAHVDGRMLDIASTAGARLTNMDRMWHYTEGLRNWNSIWPAHGIRVIPGPSSLWLDATGHRLPPFLYPGCDTLATLKHICATGHDYSWFVLNRHIVSREFALSGSEQNPDITGKSYLQTLLQRYFSRNGTYAVQDFLKHGEDFVVEDDLPALVEGMNRLARERGGPVLEYDAIHAEILARDMQMDNKYSKDAQAMLIANTRQYWPERFRTAKPHKILDPAAGPLIAVRMNLLTRKSLGGLQTNLEGNVMHVNNQPFPGLYAAGEAAGFGGGGMHGYASLEGTFLGGCIFSGRVVGRALATRISGVSGESRL</sequence>
<dbReference type="Pfam" id="PF00890">
    <property type="entry name" value="FAD_binding_2"/>
    <property type="match status" value="2"/>
</dbReference>
<name>W9YG35_9EURO</name>
<accession>W9YG35</accession>
<evidence type="ECO:0000313" key="5">
    <source>
        <dbReference type="EMBL" id="EXJ88640.1"/>
    </source>
</evidence>
<dbReference type="OrthoDB" id="3345469at2759"/>
<dbReference type="EMBL" id="AMWN01000004">
    <property type="protein sequence ID" value="EXJ88640.1"/>
    <property type="molecule type" value="Genomic_DNA"/>
</dbReference>
<dbReference type="GO" id="GO:0016627">
    <property type="term" value="F:oxidoreductase activity, acting on the CH-CH group of donors"/>
    <property type="evidence" value="ECO:0007669"/>
    <property type="project" value="InterPro"/>
</dbReference>
<reference evidence="5 6" key="1">
    <citation type="submission" date="2013-03" db="EMBL/GenBank/DDBJ databases">
        <title>The Genome Sequence of Capronia coronata CBS 617.96.</title>
        <authorList>
            <consortium name="The Broad Institute Genomics Platform"/>
            <person name="Cuomo C."/>
            <person name="de Hoog S."/>
            <person name="Gorbushina A."/>
            <person name="Walker B."/>
            <person name="Young S.K."/>
            <person name="Zeng Q."/>
            <person name="Gargeya S."/>
            <person name="Fitzgerald M."/>
            <person name="Haas B."/>
            <person name="Abouelleil A."/>
            <person name="Allen A.W."/>
            <person name="Alvarado L."/>
            <person name="Arachchi H.M."/>
            <person name="Berlin A.M."/>
            <person name="Chapman S.B."/>
            <person name="Gainer-Dewar J."/>
            <person name="Goldberg J."/>
            <person name="Griggs A."/>
            <person name="Gujja S."/>
            <person name="Hansen M."/>
            <person name="Howarth C."/>
            <person name="Imamovic A."/>
            <person name="Ireland A."/>
            <person name="Larimer J."/>
            <person name="McCowan C."/>
            <person name="Murphy C."/>
            <person name="Pearson M."/>
            <person name="Poon T.W."/>
            <person name="Priest M."/>
            <person name="Roberts A."/>
            <person name="Saif S."/>
            <person name="Shea T."/>
            <person name="Sisk P."/>
            <person name="Sykes S."/>
            <person name="Wortman J."/>
            <person name="Nusbaum C."/>
            <person name="Birren B."/>
        </authorList>
    </citation>
    <scope>NUCLEOTIDE SEQUENCE [LARGE SCALE GENOMIC DNA]</scope>
    <source>
        <strain evidence="5 6">CBS 617.96</strain>
    </source>
</reference>
<feature type="region of interest" description="Disordered" evidence="3">
    <location>
        <begin position="87"/>
        <end position="128"/>
    </location>
</feature>
<feature type="compositionally biased region" description="Basic and acidic residues" evidence="3">
    <location>
        <begin position="115"/>
        <end position="128"/>
    </location>
</feature>
<dbReference type="AlphaFoldDB" id="W9YG35"/>
<dbReference type="InterPro" id="IPR036188">
    <property type="entry name" value="FAD/NAD-bd_sf"/>
</dbReference>
<dbReference type="PANTHER" id="PTHR43260">
    <property type="entry name" value="3-KETOSTEROID-DELTA-1-DEHYDROGENASE"/>
    <property type="match status" value="1"/>
</dbReference>
<dbReference type="eggNOG" id="KOG2404">
    <property type="taxonomic scope" value="Eukaryota"/>
</dbReference>
<gene>
    <name evidence="5" type="ORF">A1O1_05571</name>
</gene>
<dbReference type="SUPFAM" id="SSF51905">
    <property type="entry name" value="FAD/NAD(P)-binding domain"/>
    <property type="match status" value="1"/>
</dbReference>
<dbReference type="Gene3D" id="3.50.50.60">
    <property type="entry name" value="FAD/NAD(P)-binding domain"/>
    <property type="match status" value="3"/>
</dbReference>
<feature type="domain" description="FAD-dependent oxidoreductase 2 FAD-binding" evidence="4">
    <location>
        <begin position="115"/>
        <end position="600"/>
    </location>
</feature>
<evidence type="ECO:0000313" key="6">
    <source>
        <dbReference type="Proteomes" id="UP000019484"/>
    </source>
</evidence>
<dbReference type="Gene3D" id="3.90.700.10">
    <property type="entry name" value="Succinate dehydrogenase/fumarate reductase flavoprotein, catalytic domain"/>
    <property type="match status" value="1"/>
</dbReference>
<dbReference type="InterPro" id="IPR027477">
    <property type="entry name" value="Succ_DH/fumarate_Rdtase_cat_sf"/>
</dbReference>
<dbReference type="GeneID" id="19160445"/>
<comment type="caution">
    <text evidence="5">The sequence shown here is derived from an EMBL/GenBank/DDBJ whole genome shotgun (WGS) entry which is preliminary data.</text>
</comment>
<feature type="domain" description="FAD-dependent oxidoreductase 2 FAD-binding" evidence="4">
    <location>
        <begin position="9"/>
        <end position="85"/>
    </location>
</feature>
<dbReference type="NCBIfam" id="NF009472">
    <property type="entry name" value="PRK12834.1"/>
    <property type="match status" value="1"/>
</dbReference>
<evidence type="ECO:0000256" key="2">
    <source>
        <dbReference type="ARBA" id="ARBA00023002"/>
    </source>
</evidence>
<organism evidence="5 6">
    <name type="scientific">Capronia coronata CBS 617.96</name>
    <dbReference type="NCBI Taxonomy" id="1182541"/>
    <lineage>
        <taxon>Eukaryota</taxon>
        <taxon>Fungi</taxon>
        <taxon>Dikarya</taxon>
        <taxon>Ascomycota</taxon>
        <taxon>Pezizomycotina</taxon>
        <taxon>Eurotiomycetes</taxon>
        <taxon>Chaetothyriomycetidae</taxon>
        <taxon>Chaetothyriales</taxon>
        <taxon>Herpotrichiellaceae</taxon>
        <taxon>Capronia</taxon>
    </lineage>
</organism>
<dbReference type="STRING" id="1182541.W9YG35"/>
<evidence type="ECO:0000256" key="1">
    <source>
        <dbReference type="ARBA" id="ARBA00022630"/>
    </source>
</evidence>
<evidence type="ECO:0000259" key="4">
    <source>
        <dbReference type="Pfam" id="PF00890"/>
    </source>
</evidence>
<dbReference type="InterPro" id="IPR014614">
    <property type="entry name" value="KsdD_DH"/>
</dbReference>
<dbReference type="HOGENOM" id="CLU_022946_0_0_1"/>
<keyword evidence="2" id="KW-0560">Oxidoreductase</keyword>
<dbReference type="Proteomes" id="UP000019484">
    <property type="component" value="Unassembled WGS sequence"/>
</dbReference>
<dbReference type="RefSeq" id="XP_007724646.1">
    <property type="nucleotide sequence ID" value="XM_007726456.1"/>
</dbReference>
<proteinExistence type="predicted"/>
<protein>
    <recommendedName>
        <fullName evidence="4">FAD-dependent oxidoreductase 2 FAD-binding domain-containing protein</fullName>
    </recommendedName>
</protein>
<keyword evidence="6" id="KW-1185">Reference proteome</keyword>
<evidence type="ECO:0000256" key="3">
    <source>
        <dbReference type="SAM" id="MobiDB-lite"/>
    </source>
</evidence>
<keyword evidence="1" id="KW-0285">Flavoprotein</keyword>
<dbReference type="PANTHER" id="PTHR43260:SF1">
    <property type="entry name" value="KSDD-LIKE STEROID DEHYDROGENASE RV0785"/>
    <property type="match status" value="1"/>
</dbReference>
<dbReference type="InterPro" id="IPR003953">
    <property type="entry name" value="FAD-dep_OxRdtase_2_FAD-bd"/>
</dbReference>